<dbReference type="PANTHER" id="PTHR43584">
    <property type="entry name" value="NUCLEOTIDYL TRANSFERASE"/>
    <property type="match status" value="1"/>
</dbReference>
<dbReference type="Proteomes" id="UP000000466">
    <property type="component" value="Chromosome"/>
</dbReference>
<dbReference type="HOGENOM" id="CLU_029499_2_1_6"/>
<dbReference type="PANTHER" id="PTHR43584:SF8">
    <property type="entry name" value="N-ACETYLMURAMATE ALPHA-1-PHOSPHATE URIDYLYLTRANSFERASE"/>
    <property type="match status" value="1"/>
</dbReference>
<dbReference type="InterPro" id="IPR005835">
    <property type="entry name" value="NTP_transferase_dom"/>
</dbReference>
<dbReference type="InterPro" id="IPR050065">
    <property type="entry name" value="GlmU-like"/>
</dbReference>
<dbReference type="AlphaFoldDB" id="K4KM41"/>
<gene>
    <name evidence="4" type="ordered locus">M5M_15485</name>
</gene>
<protein>
    <submittedName>
        <fullName evidence="4">Nucleotidyl transferase</fullName>
    </submittedName>
</protein>
<reference evidence="4 5" key="1">
    <citation type="journal article" date="2013" name="Genome Announc.">
        <title>Complete genome sequence of Simiduia agarivorans SA1(T), a marine bacterium able to degrade a variety of polysaccharides.</title>
        <authorList>
            <person name="Lin S.Y."/>
            <person name="Shieh W.Y."/>
            <person name="Chen J.S."/>
            <person name="Tang S.L."/>
        </authorList>
    </citation>
    <scope>NUCLEOTIDE SEQUENCE [LARGE SCALE GENOMIC DNA]</scope>
    <source>
        <strain evidence="5">DSM 21679 / JCM 13881 / BCRC 17597 / SA1</strain>
    </source>
</reference>
<evidence type="ECO:0000259" key="3">
    <source>
        <dbReference type="Pfam" id="PF00483"/>
    </source>
</evidence>
<dbReference type="CDD" id="cd06422">
    <property type="entry name" value="NTP_transferase_like_1"/>
    <property type="match status" value="1"/>
</dbReference>
<name>K4KM41_SIMAS</name>
<accession>K4KM41</accession>
<dbReference type="InterPro" id="IPR029044">
    <property type="entry name" value="Nucleotide-diphossugar_trans"/>
</dbReference>
<sequence length="231" mass="26085">MQALIFAAGKGERMRPLTDHTPKPLLQVNGRALIDYHLEKLAEAGFTRVLINLAYLADTIEQHCGTGSRYGLHIDYSHEGPEPFETGGAIHHALPWFQDKAFAAISADVFTDLPFAQLTQALTAFTQSDALAHLWLVNNPAHHPAGDFHLQHTLLDRSHQPRLTYSGISLLKPQLVERFPDRRERFPLRDALFWAMQHQRLTGQHWPGMWSDVGTPERLARCQTLHTGANH</sequence>
<dbReference type="Gene3D" id="3.90.550.10">
    <property type="entry name" value="Spore Coat Polysaccharide Biosynthesis Protein SpsA, Chain A"/>
    <property type="match status" value="1"/>
</dbReference>
<dbReference type="InterPro" id="IPR054790">
    <property type="entry name" value="MurU"/>
</dbReference>
<dbReference type="SUPFAM" id="SSF53448">
    <property type="entry name" value="Nucleotide-diphospho-sugar transferases"/>
    <property type="match status" value="1"/>
</dbReference>
<evidence type="ECO:0000313" key="4">
    <source>
        <dbReference type="EMBL" id="AFV00230.1"/>
    </source>
</evidence>
<dbReference type="NCBIfam" id="NF045761">
    <property type="entry name" value="NAMPUrTaseMurU"/>
    <property type="match status" value="1"/>
</dbReference>
<keyword evidence="5" id="KW-1185">Reference proteome</keyword>
<dbReference type="GO" id="GO:0016779">
    <property type="term" value="F:nucleotidyltransferase activity"/>
    <property type="evidence" value="ECO:0007669"/>
    <property type="project" value="UniProtKB-KW"/>
</dbReference>
<keyword evidence="2" id="KW-0548">Nucleotidyltransferase</keyword>
<dbReference type="STRING" id="1117647.M5M_15485"/>
<evidence type="ECO:0000256" key="1">
    <source>
        <dbReference type="ARBA" id="ARBA00022679"/>
    </source>
</evidence>
<dbReference type="KEGG" id="saga:M5M_15485"/>
<organism evidence="4 5">
    <name type="scientific">Simiduia agarivorans (strain DSM 21679 / JCM 13881 / BCRC 17597 / SA1)</name>
    <dbReference type="NCBI Taxonomy" id="1117647"/>
    <lineage>
        <taxon>Bacteria</taxon>
        <taxon>Pseudomonadati</taxon>
        <taxon>Pseudomonadota</taxon>
        <taxon>Gammaproteobacteria</taxon>
        <taxon>Cellvibrionales</taxon>
        <taxon>Cellvibrionaceae</taxon>
        <taxon>Simiduia</taxon>
    </lineage>
</organism>
<feature type="domain" description="Nucleotidyl transferase" evidence="3">
    <location>
        <begin position="3"/>
        <end position="130"/>
    </location>
</feature>
<dbReference type="EMBL" id="CP003746">
    <property type="protein sequence ID" value="AFV00230.1"/>
    <property type="molecule type" value="Genomic_DNA"/>
</dbReference>
<dbReference type="OrthoDB" id="9788272at2"/>
<evidence type="ECO:0000256" key="2">
    <source>
        <dbReference type="ARBA" id="ARBA00022695"/>
    </source>
</evidence>
<dbReference type="Pfam" id="PF00483">
    <property type="entry name" value="NTP_transferase"/>
    <property type="match status" value="1"/>
</dbReference>
<dbReference type="eggNOG" id="COG1208">
    <property type="taxonomic scope" value="Bacteria"/>
</dbReference>
<proteinExistence type="predicted"/>
<keyword evidence="1 4" id="KW-0808">Transferase</keyword>
<dbReference type="RefSeq" id="WP_015048382.1">
    <property type="nucleotide sequence ID" value="NC_018868.3"/>
</dbReference>
<evidence type="ECO:0000313" key="5">
    <source>
        <dbReference type="Proteomes" id="UP000000466"/>
    </source>
</evidence>